<keyword evidence="3" id="KW-1185">Reference proteome</keyword>
<dbReference type="Proteomes" id="UP001281761">
    <property type="component" value="Unassembled WGS sequence"/>
</dbReference>
<feature type="region of interest" description="Disordered" evidence="1">
    <location>
        <begin position="1"/>
        <end position="37"/>
    </location>
</feature>
<dbReference type="EMBL" id="JARBJD010000196">
    <property type="protein sequence ID" value="KAK2947587.1"/>
    <property type="molecule type" value="Genomic_DNA"/>
</dbReference>
<sequence>MPPKHKLGRKRNQTQLNPRKTHSQSSNSNSHVVHSTIPSSLTIPHESVLDTHVVPFPTDVLTTADDDKHYVRISKQILQSELKRKRMNADTISEQALLEGNEIALTTSTTSDWRLVLQNSVTTDDLRQGCISLVDQVNSGIKLTPIEVYHASRFLGYAEIHIEHCGKPKNQLIESLFPAERLCQTKVTSALIKLVCHPSDTLRTVALSFFDISLRYSTGTFSTAMAATGQLPQLFDQLKPLEVPLTGTTIQFHRHLISIVDDFFTFCPHRELSCQLRNKFFSTNAETLASEILGHIFQQFCTYLQYLLAHPVCPSDLHSGISLISNMRLFNKHVTRGSTDFADPNLEPIFGGMRKNMIEDFGEGSWMSELPWVETVERLLVRMSQGWKFSDLGVQAFLCLMNKCPNEIKPIFWSESKFSMELKWDSEDSLELPTQTLCALFTPARPHHATAILSASHIFVKHLDCQALVRMIQNGWFSAIFEVVSPSTLPFAAEFESLHTQLVKVLKECLVKIGQFVYSHKLDQDQSELDDIYRSFHNQTNDYFVHLSHHPFAFIHNCFDTPILDFFIDLFRYGGATGVRKRCQDELRQAMDESTLSSSSPPFILTSEIVCDLTEDEIMNVVDRIVALMESDSRLDDDTILRICAFHKNRLQSVYLPELFRKAGRSKEQFFHVLESLLSLPVESFYLTPIRNLLNPKPDTLPPTFDEWDDVDLETVGVVTRMISQNLISSRHATWQLLSFAVETLSQLSICATRLTPSRLEQLITPSINLISKEYFEPFLPNSADRDKRDSIVIKISELCDQRVIIQCLSRIGIFSRFVTGLMDHTTSFQYGWMLEVLMLQATDSNQKITKRKKHQVPIPHCLEEGWQDILDFLLIQKDRVFDRSFTVREMMHFNGANLRS</sequence>
<reference evidence="2 3" key="1">
    <citation type="journal article" date="2022" name="bioRxiv">
        <title>Genomics of Preaxostyla Flagellates Illuminates Evolutionary Transitions and the Path Towards Mitochondrial Loss.</title>
        <authorList>
            <person name="Novak L.V.F."/>
            <person name="Treitli S.C."/>
            <person name="Pyrih J."/>
            <person name="Halakuc P."/>
            <person name="Pipaliya S.V."/>
            <person name="Vacek V."/>
            <person name="Brzon O."/>
            <person name="Soukal P."/>
            <person name="Eme L."/>
            <person name="Dacks J.B."/>
            <person name="Karnkowska A."/>
            <person name="Elias M."/>
            <person name="Hampl V."/>
        </authorList>
    </citation>
    <scope>NUCLEOTIDE SEQUENCE [LARGE SCALE GENOMIC DNA]</scope>
    <source>
        <strain evidence="2">NAU3</strain>
        <tissue evidence="2">Gut</tissue>
    </source>
</reference>
<proteinExistence type="predicted"/>
<name>A0ABQ9X786_9EUKA</name>
<protein>
    <submittedName>
        <fullName evidence="2">Uncharacterized protein</fullName>
    </submittedName>
</protein>
<comment type="caution">
    <text evidence="2">The sequence shown here is derived from an EMBL/GenBank/DDBJ whole genome shotgun (WGS) entry which is preliminary data.</text>
</comment>
<feature type="compositionally biased region" description="Low complexity" evidence="1">
    <location>
        <begin position="23"/>
        <end position="35"/>
    </location>
</feature>
<organism evidence="2 3">
    <name type="scientific">Blattamonas nauphoetae</name>
    <dbReference type="NCBI Taxonomy" id="2049346"/>
    <lineage>
        <taxon>Eukaryota</taxon>
        <taxon>Metamonada</taxon>
        <taxon>Preaxostyla</taxon>
        <taxon>Oxymonadida</taxon>
        <taxon>Blattamonas</taxon>
    </lineage>
</organism>
<feature type="compositionally biased region" description="Basic residues" evidence="1">
    <location>
        <begin position="1"/>
        <end position="12"/>
    </location>
</feature>
<accession>A0ABQ9X786</accession>
<evidence type="ECO:0000313" key="2">
    <source>
        <dbReference type="EMBL" id="KAK2947587.1"/>
    </source>
</evidence>
<evidence type="ECO:0000256" key="1">
    <source>
        <dbReference type="SAM" id="MobiDB-lite"/>
    </source>
</evidence>
<evidence type="ECO:0000313" key="3">
    <source>
        <dbReference type="Proteomes" id="UP001281761"/>
    </source>
</evidence>
<gene>
    <name evidence="2" type="ORF">BLNAU_17492</name>
</gene>